<dbReference type="Proteomes" id="UP000190961">
    <property type="component" value="Unassembled WGS sequence"/>
</dbReference>
<dbReference type="RefSeq" id="WP_079685229.1">
    <property type="nucleotide sequence ID" value="NZ_FUZU01000001.1"/>
</dbReference>
<proteinExistence type="predicted"/>
<accession>A0A1T5J174</accession>
<dbReference type="SUPFAM" id="SSF53474">
    <property type="entry name" value="alpha/beta-Hydrolases"/>
    <property type="match status" value="1"/>
</dbReference>
<dbReference type="STRING" id="688867.SAMN05660236_0620"/>
<protein>
    <submittedName>
        <fullName evidence="2">Predicted esterase</fullName>
    </submittedName>
</protein>
<evidence type="ECO:0000313" key="3">
    <source>
        <dbReference type="Proteomes" id="UP000190961"/>
    </source>
</evidence>
<dbReference type="Pfam" id="PF02230">
    <property type="entry name" value="Abhydrolase_2"/>
    <property type="match status" value="1"/>
</dbReference>
<dbReference type="EMBL" id="FUZU01000001">
    <property type="protein sequence ID" value="SKC44963.1"/>
    <property type="molecule type" value="Genomic_DNA"/>
</dbReference>
<dbReference type="OrthoDB" id="595091at2"/>
<dbReference type="Gene3D" id="3.40.50.1820">
    <property type="entry name" value="alpha/beta hydrolase"/>
    <property type="match status" value="1"/>
</dbReference>
<dbReference type="InterPro" id="IPR029058">
    <property type="entry name" value="AB_hydrolase_fold"/>
</dbReference>
<reference evidence="2 3" key="1">
    <citation type="submission" date="2017-02" db="EMBL/GenBank/DDBJ databases">
        <authorList>
            <person name="Peterson S.W."/>
        </authorList>
    </citation>
    <scope>NUCLEOTIDE SEQUENCE [LARGE SCALE GENOMIC DNA]</scope>
    <source>
        <strain evidence="2 3">DSM 25262</strain>
    </source>
</reference>
<gene>
    <name evidence="2" type="ORF">SAMN05660236_0620</name>
</gene>
<name>A0A1T5J174_9BACT</name>
<evidence type="ECO:0000259" key="1">
    <source>
        <dbReference type="Pfam" id="PF02230"/>
    </source>
</evidence>
<dbReference type="AlphaFoldDB" id="A0A1T5J174"/>
<keyword evidence="3" id="KW-1185">Reference proteome</keyword>
<dbReference type="InterPro" id="IPR003140">
    <property type="entry name" value="PLipase/COase/thioEstase"/>
</dbReference>
<evidence type="ECO:0000313" key="2">
    <source>
        <dbReference type="EMBL" id="SKC44963.1"/>
    </source>
</evidence>
<feature type="domain" description="Phospholipase/carboxylesterase/thioesterase" evidence="1">
    <location>
        <begin position="23"/>
        <end position="214"/>
    </location>
</feature>
<dbReference type="GO" id="GO:0016787">
    <property type="term" value="F:hydrolase activity"/>
    <property type="evidence" value="ECO:0007669"/>
    <property type="project" value="InterPro"/>
</dbReference>
<organism evidence="2 3">
    <name type="scientific">Ohtaekwangia koreensis</name>
    <dbReference type="NCBI Taxonomy" id="688867"/>
    <lineage>
        <taxon>Bacteria</taxon>
        <taxon>Pseudomonadati</taxon>
        <taxon>Bacteroidota</taxon>
        <taxon>Cytophagia</taxon>
        <taxon>Cytophagales</taxon>
        <taxon>Fulvivirgaceae</taxon>
        <taxon>Ohtaekwangia</taxon>
    </lineage>
</organism>
<sequence>MEQQELSFNCRARYYKIGSITPDTQQIWIVLHGYGQLAQYFIQKFKILEEHQICIIAPEGLSRFYLEDVTSRMQSGNNRVGATWMTKENRIMDIENYVEYLNILYHREIGNTNTIPVTILGFSQGCATASRWVTDGKINFQRLILWAGVFPPDTNFEKGHSTLKGKDTFLVYGKSDPFINDSRFAEMKSVSSTLGIEPTLVEFEGKHDIDSKTLLKFT</sequence>